<evidence type="ECO:0000313" key="3">
    <source>
        <dbReference type="Proteomes" id="UP001314229"/>
    </source>
</evidence>
<accession>A0AAV1PI72</accession>
<dbReference type="AlphaFoldDB" id="A0AAV1PI72"/>
<comment type="caution">
    <text evidence="2">The sequence shown here is derived from an EMBL/GenBank/DDBJ whole genome shotgun (WGS) entry which is preliminary data.</text>
</comment>
<keyword evidence="3" id="KW-1185">Reference proteome</keyword>
<proteinExistence type="predicted"/>
<protein>
    <submittedName>
        <fullName evidence="2">Uncharacterized protein</fullName>
    </submittedName>
</protein>
<evidence type="ECO:0000313" key="2">
    <source>
        <dbReference type="EMBL" id="CAK6970619.1"/>
    </source>
</evidence>
<reference evidence="2 3" key="1">
    <citation type="submission" date="2024-01" db="EMBL/GenBank/DDBJ databases">
        <authorList>
            <person name="Alioto T."/>
            <person name="Alioto T."/>
            <person name="Gomez Garrido J."/>
        </authorList>
    </citation>
    <scope>NUCLEOTIDE SEQUENCE [LARGE SCALE GENOMIC DNA]</scope>
</reference>
<gene>
    <name evidence="2" type="ORF">FSCOSCO3_A018392</name>
</gene>
<organism evidence="2 3">
    <name type="scientific">Scomber scombrus</name>
    <name type="common">Atlantic mackerel</name>
    <name type="synonym">Scomber vernalis</name>
    <dbReference type="NCBI Taxonomy" id="13677"/>
    <lineage>
        <taxon>Eukaryota</taxon>
        <taxon>Metazoa</taxon>
        <taxon>Chordata</taxon>
        <taxon>Craniata</taxon>
        <taxon>Vertebrata</taxon>
        <taxon>Euteleostomi</taxon>
        <taxon>Actinopterygii</taxon>
        <taxon>Neopterygii</taxon>
        <taxon>Teleostei</taxon>
        <taxon>Neoteleostei</taxon>
        <taxon>Acanthomorphata</taxon>
        <taxon>Pelagiaria</taxon>
        <taxon>Scombriformes</taxon>
        <taxon>Scombridae</taxon>
        <taxon>Scomber</taxon>
    </lineage>
</organism>
<feature type="region of interest" description="Disordered" evidence="1">
    <location>
        <begin position="1"/>
        <end position="20"/>
    </location>
</feature>
<name>A0AAV1PI72_SCOSC</name>
<sequence length="99" mass="11705">MEEDQLSQASDNMLADMQPTDLEHSHDANLEIILKQLREFRKDSSQKLNDIRDDINKIYTRVALCCHRVKYTSYECYFGLYNVKTQHNEAVYKMTLVTK</sequence>
<dbReference type="EMBL" id="CAWUFR010000160">
    <property type="protein sequence ID" value="CAK6970619.1"/>
    <property type="molecule type" value="Genomic_DNA"/>
</dbReference>
<evidence type="ECO:0000256" key="1">
    <source>
        <dbReference type="SAM" id="MobiDB-lite"/>
    </source>
</evidence>
<dbReference type="Proteomes" id="UP001314229">
    <property type="component" value="Unassembled WGS sequence"/>
</dbReference>
<feature type="compositionally biased region" description="Polar residues" evidence="1">
    <location>
        <begin position="1"/>
        <end position="11"/>
    </location>
</feature>